<evidence type="ECO:0000313" key="3">
    <source>
        <dbReference type="Proteomes" id="UP000610124"/>
    </source>
</evidence>
<evidence type="ECO:0008006" key="4">
    <source>
        <dbReference type="Google" id="ProtNLM"/>
    </source>
</evidence>
<feature type="region of interest" description="Disordered" evidence="1">
    <location>
        <begin position="49"/>
        <end position="128"/>
    </location>
</feature>
<protein>
    <recommendedName>
        <fullName evidence="4">Syndecan 1</fullName>
    </recommendedName>
</protein>
<sequence length="128" mass="13077">MSRALAPARPVSTPPAGPASNPPAPHAPGTAQLLQRVAEQAGLTGVPLTAVPARRPSTVQAAPPKASPAKASPAKASPPAESATAPGGAGPGDLDELARRLVEPVGRLLRTELRRGRERAGRPYDLRR</sequence>
<evidence type="ECO:0000313" key="2">
    <source>
        <dbReference type="EMBL" id="GGV06766.1"/>
    </source>
</evidence>
<name>A0A8H9I113_KITAU</name>
<organism evidence="2 3">
    <name type="scientific">Kitasatospora aureofaciens</name>
    <name type="common">Streptomyces aureofaciens</name>
    <dbReference type="NCBI Taxonomy" id="1894"/>
    <lineage>
        <taxon>Bacteria</taxon>
        <taxon>Bacillati</taxon>
        <taxon>Actinomycetota</taxon>
        <taxon>Actinomycetes</taxon>
        <taxon>Kitasatosporales</taxon>
        <taxon>Streptomycetaceae</taxon>
        <taxon>Kitasatospora</taxon>
    </lineage>
</organism>
<reference evidence="2" key="2">
    <citation type="submission" date="2020-09" db="EMBL/GenBank/DDBJ databases">
        <authorList>
            <person name="Sun Q."/>
            <person name="Ohkuma M."/>
        </authorList>
    </citation>
    <scope>NUCLEOTIDE SEQUENCE</scope>
    <source>
        <strain evidence="2">JCM 4434</strain>
    </source>
</reference>
<gene>
    <name evidence="2" type="ORF">GCM10010502_72240</name>
</gene>
<proteinExistence type="predicted"/>
<feature type="region of interest" description="Disordered" evidence="1">
    <location>
        <begin position="1"/>
        <end position="31"/>
    </location>
</feature>
<reference evidence="2" key="1">
    <citation type="journal article" date="2014" name="Int. J. Syst. Evol. Microbiol.">
        <title>Complete genome sequence of Corynebacterium casei LMG S-19264T (=DSM 44701T), isolated from a smear-ripened cheese.</title>
        <authorList>
            <consortium name="US DOE Joint Genome Institute (JGI-PGF)"/>
            <person name="Walter F."/>
            <person name="Albersmeier A."/>
            <person name="Kalinowski J."/>
            <person name="Ruckert C."/>
        </authorList>
    </citation>
    <scope>NUCLEOTIDE SEQUENCE</scope>
    <source>
        <strain evidence="2">JCM 4434</strain>
    </source>
</reference>
<feature type="compositionally biased region" description="Pro residues" evidence="1">
    <location>
        <begin position="12"/>
        <end position="26"/>
    </location>
</feature>
<feature type="compositionally biased region" description="Low complexity" evidence="1">
    <location>
        <begin position="61"/>
        <end position="86"/>
    </location>
</feature>
<dbReference type="AlphaFoldDB" id="A0A8H9I113"/>
<dbReference type="Proteomes" id="UP000610124">
    <property type="component" value="Unassembled WGS sequence"/>
</dbReference>
<comment type="caution">
    <text evidence="2">The sequence shown here is derived from an EMBL/GenBank/DDBJ whole genome shotgun (WGS) entry which is preliminary data.</text>
</comment>
<feature type="compositionally biased region" description="Basic and acidic residues" evidence="1">
    <location>
        <begin position="109"/>
        <end position="128"/>
    </location>
</feature>
<dbReference type="EMBL" id="BMUB01000041">
    <property type="protein sequence ID" value="GGV06766.1"/>
    <property type="molecule type" value="Genomic_DNA"/>
</dbReference>
<evidence type="ECO:0000256" key="1">
    <source>
        <dbReference type="SAM" id="MobiDB-lite"/>
    </source>
</evidence>
<accession>A0A8H9I113</accession>